<dbReference type="Gene3D" id="3.30.310.160">
    <property type="entry name" value="YycH protein, domain 2"/>
    <property type="match status" value="1"/>
</dbReference>
<evidence type="ECO:0000313" key="2">
    <source>
        <dbReference type="EMBL" id="MFD1427126.1"/>
    </source>
</evidence>
<dbReference type="Pfam" id="PF07435">
    <property type="entry name" value="YycH"/>
    <property type="match status" value="1"/>
</dbReference>
<evidence type="ECO:0000259" key="1">
    <source>
        <dbReference type="Pfam" id="PF07435"/>
    </source>
</evidence>
<reference evidence="3" key="1">
    <citation type="journal article" date="2019" name="Int. J. Syst. Evol. Microbiol.">
        <title>The Global Catalogue of Microorganisms (GCM) 10K type strain sequencing project: providing services to taxonomists for standard genome sequencing and annotation.</title>
        <authorList>
            <consortium name="The Broad Institute Genomics Platform"/>
            <consortium name="The Broad Institute Genome Sequencing Center for Infectious Disease"/>
            <person name="Wu L."/>
            <person name="Ma J."/>
        </authorList>
    </citation>
    <scope>NUCLEOTIDE SEQUENCE [LARGE SCALE GENOMIC DNA]</scope>
    <source>
        <strain evidence="3">S1</strain>
    </source>
</reference>
<dbReference type="RefSeq" id="WP_380164851.1">
    <property type="nucleotide sequence ID" value="NZ_JBHTNU010000007.1"/>
</dbReference>
<sequence>MKEHLKSLALTFLVGASLLQTGILWYSSPSYQESQNVEDIPKIGHETFQKKGGYQLISPEEILVHQEGKQRRILPGKEYWALTDQLHHARLENIRSVEPSLAQWSGLMKDEPGLELRFHQDFPADVVNTFFSGNEEIDGLQYINRIWLFGEGDNNQVTIWFISDREQSVLEGTALIRDYTDWLDQETGMDGEVLHPVFPNGKSNLDKKSLRNREIPYAFYLPKESPSVDRLTFPLKKIDVNDMILILFRNPSNPKKTQVFDSTYIYMDSDSGRTLQHNKQNQTMVYNNPMNDTGGEASPSSDLATITTFMNRHNGWTGNFLLNRVEMDLNNGSNNYVFQLYMKGYPVYASKQHSGLDTIRLTARQGVSTYERSLHYFASQVEREEKDRLPAQNEVFTALKRVGSDWSDLRSIHPGYQAALKGKKMQLKPVWVVQFRNGKQGFLTASEGGDGAKWTGAEPNPS</sequence>
<feature type="domain" description="Regulatory protein YycH" evidence="1">
    <location>
        <begin position="3"/>
        <end position="437"/>
    </location>
</feature>
<dbReference type="EMBL" id="JBHTNU010000007">
    <property type="protein sequence ID" value="MFD1427126.1"/>
    <property type="molecule type" value="Genomic_DNA"/>
</dbReference>
<protein>
    <submittedName>
        <fullName evidence="2">Two-component system activity regulator YycH</fullName>
    </submittedName>
</protein>
<name>A0ABW4CCC1_9BACL</name>
<accession>A0ABW4CCC1</accession>
<comment type="caution">
    <text evidence="2">The sequence shown here is derived from an EMBL/GenBank/DDBJ whole genome shotgun (WGS) entry which is preliminary data.</text>
</comment>
<organism evidence="2 3">
    <name type="scientific">Kroppenstedtia sanguinis</name>
    <dbReference type="NCBI Taxonomy" id="1380684"/>
    <lineage>
        <taxon>Bacteria</taxon>
        <taxon>Bacillati</taxon>
        <taxon>Bacillota</taxon>
        <taxon>Bacilli</taxon>
        <taxon>Bacillales</taxon>
        <taxon>Thermoactinomycetaceae</taxon>
        <taxon>Kroppenstedtia</taxon>
    </lineage>
</organism>
<dbReference type="Proteomes" id="UP001597282">
    <property type="component" value="Unassembled WGS sequence"/>
</dbReference>
<dbReference type="CDD" id="cd15787">
    <property type="entry name" value="YycH_N"/>
    <property type="match status" value="1"/>
</dbReference>
<keyword evidence="3" id="KW-1185">Reference proteome</keyword>
<dbReference type="InterPro" id="IPR009996">
    <property type="entry name" value="YycH"/>
</dbReference>
<evidence type="ECO:0000313" key="3">
    <source>
        <dbReference type="Proteomes" id="UP001597282"/>
    </source>
</evidence>
<proteinExistence type="predicted"/>
<gene>
    <name evidence="2" type="primary">yycH</name>
    <name evidence="2" type="ORF">ACFQ4Y_09335</name>
</gene>
<dbReference type="InterPro" id="IPR042274">
    <property type="entry name" value="YycH/YycI_2"/>
</dbReference>